<feature type="signal peptide" evidence="1">
    <location>
        <begin position="1"/>
        <end position="21"/>
    </location>
</feature>
<reference evidence="2 3" key="1">
    <citation type="submission" date="2018-03" db="EMBL/GenBank/DDBJ databases">
        <title>Genotypic and phenotypic analysis of antagonistic Bacillus spp. isolated from rhizosphere soil of plants in Tibet.</title>
        <authorList>
            <person name="Borriss R."/>
            <person name="Lasch P."/>
            <person name="Wu L."/>
            <person name="Wu H."/>
            <person name="Gao X."/>
        </authorList>
    </citation>
    <scope>NUCLEOTIDE SEQUENCE [LARGE SCALE GENOMIC DNA]</scope>
    <source>
        <strain evidence="2 3">NMSW16</strain>
    </source>
</reference>
<feature type="chain" id="PRO_5046955394" evidence="1">
    <location>
        <begin position="22"/>
        <end position="160"/>
    </location>
</feature>
<evidence type="ECO:0000256" key="1">
    <source>
        <dbReference type="SAM" id="SignalP"/>
    </source>
</evidence>
<evidence type="ECO:0000313" key="3">
    <source>
        <dbReference type="Proteomes" id="UP000239236"/>
    </source>
</evidence>
<protein>
    <submittedName>
        <fullName evidence="2">DUF5065 domain-containing protein</fullName>
    </submittedName>
</protein>
<dbReference type="Pfam" id="PF16723">
    <property type="entry name" value="DUF5065"/>
    <property type="match status" value="1"/>
</dbReference>
<evidence type="ECO:0000313" key="2">
    <source>
        <dbReference type="EMBL" id="PRT35400.1"/>
    </source>
</evidence>
<accession>A0ABX5DNL3</accession>
<dbReference type="RefSeq" id="WP_106102837.1">
    <property type="nucleotide sequence ID" value="NZ_JBHXIO010000014.1"/>
</dbReference>
<keyword evidence="1" id="KW-0732">Signal</keyword>
<dbReference type="InterPro" id="IPR031998">
    <property type="entry name" value="DUF5065"/>
</dbReference>
<organism evidence="2 3">
    <name type="scientific">Bacillus wiedmannii</name>
    <dbReference type="NCBI Taxonomy" id="1890302"/>
    <lineage>
        <taxon>Bacteria</taxon>
        <taxon>Bacillati</taxon>
        <taxon>Bacillota</taxon>
        <taxon>Bacilli</taxon>
        <taxon>Bacillales</taxon>
        <taxon>Bacillaceae</taxon>
        <taxon>Bacillus</taxon>
        <taxon>Bacillus cereus group</taxon>
    </lineage>
</organism>
<name>A0ABX5DNL3_9BACI</name>
<keyword evidence="3" id="KW-1185">Reference proteome</keyword>
<proteinExistence type="predicted"/>
<dbReference type="EMBL" id="PVRR01000016">
    <property type="protein sequence ID" value="PRT35400.1"/>
    <property type="molecule type" value="Genomic_DNA"/>
</dbReference>
<dbReference type="Proteomes" id="UP000239236">
    <property type="component" value="Unassembled WGS sequence"/>
</dbReference>
<comment type="caution">
    <text evidence="2">The sequence shown here is derived from an EMBL/GenBank/DDBJ whole genome shotgun (WGS) entry which is preliminary data.</text>
</comment>
<gene>
    <name evidence="2" type="ORF">C6357_29205</name>
</gene>
<dbReference type="Gene3D" id="2.60.40.3720">
    <property type="match status" value="1"/>
</dbReference>
<sequence length="160" mass="18088">MKLGKLALAGALALGGFTGLAALDAKPASAAEKTVQYANPYDPWGIDDTWTLQYIDPMPAEYKEHLIPSYQTLNWITVVRPWSSSLKLGTDQVKIFRIDEKGDLSRYKTIDFVERYDYQLGKPIAVWQTQITDNYHPGNYIAISYINGKHLKSDIFTINK</sequence>